<evidence type="ECO:0000259" key="10">
    <source>
        <dbReference type="Pfam" id="PF04095"/>
    </source>
</evidence>
<proteinExistence type="inferred from homology"/>
<evidence type="ECO:0000256" key="4">
    <source>
        <dbReference type="ARBA" id="ARBA00022679"/>
    </source>
</evidence>
<dbReference type="Proteomes" id="UP001498238">
    <property type="component" value="Unassembled WGS sequence"/>
</dbReference>
<dbReference type="PANTHER" id="PTHR43816">
    <property type="entry name" value="NICOTINAMIDE PHOSPHORIBOSYLTRANSFERASE"/>
    <property type="match status" value="1"/>
</dbReference>
<evidence type="ECO:0000256" key="1">
    <source>
        <dbReference type="ARBA" id="ARBA00010897"/>
    </source>
</evidence>
<evidence type="ECO:0000256" key="6">
    <source>
        <dbReference type="ARBA" id="ARBA00035024"/>
    </source>
</evidence>
<keyword evidence="2" id="KW-0662">Pyridine nucleotide biosynthesis</keyword>
<gene>
    <name evidence="12" type="ORF">NCCP602_29330</name>
</gene>
<dbReference type="NCBIfam" id="NF006629">
    <property type="entry name" value="PRK09198.1"/>
    <property type="match status" value="1"/>
</dbReference>
<feature type="domain" description="Nicotinate/nicotinamide phosphoribosyltransferase" evidence="10">
    <location>
        <begin position="184"/>
        <end position="451"/>
    </location>
</feature>
<comment type="caution">
    <text evidence="12">The sequence shown here is derived from an EMBL/GenBank/DDBJ whole genome shotgun (WGS) entry which is preliminary data.</text>
</comment>
<dbReference type="InterPro" id="IPR041529">
    <property type="entry name" value="DUF5598"/>
</dbReference>
<dbReference type="InterPro" id="IPR013785">
    <property type="entry name" value="Aldolase_TIM"/>
</dbReference>
<dbReference type="InterPro" id="IPR036068">
    <property type="entry name" value="Nicotinate_pribotase-like_C"/>
</dbReference>
<keyword evidence="13" id="KW-1185">Reference proteome</keyword>
<dbReference type="InterPro" id="IPR041525">
    <property type="entry name" value="N/Namide_PRibTrfase"/>
</dbReference>
<evidence type="ECO:0000256" key="7">
    <source>
        <dbReference type="ARBA" id="ARBA00035036"/>
    </source>
</evidence>
<dbReference type="Pfam" id="PF18127">
    <property type="entry name" value="NAMPT_N"/>
    <property type="match status" value="1"/>
</dbReference>
<dbReference type="EMBL" id="BAAAAF010000014">
    <property type="protein sequence ID" value="GAA0036972.1"/>
    <property type="molecule type" value="Genomic_DNA"/>
</dbReference>
<protein>
    <recommendedName>
        <fullName evidence="7">Nicotinamide phosphoribosyltransferase</fullName>
        <ecNumber evidence="6">2.4.2.12</ecNumber>
    </recommendedName>
</protein>
<dbReference type="GO" id="GO:0016757">
    <property type="term" value="F:glycosyltransferase activity"/>
    <property type="evidence" value="ECO:0007669"/>
    <property type="project" value="UniProtKB-KW"/>
</dbReference>
<comment type="catalytic activity">
    <reaction evidence="8">
        <text>beta-nicotinamide D-ribonucleotide + diphosphate = 5-phospho-alpha-D-ribose 1-diphosphate + nicotinamide + H(+)</text>
        <dbReference type="Rhea" id="RHEA:16149"/>
        <dbReference type="ChEBI" id="CHEBI:14649"/>
        <dbReference type="ChEBI" id="CHEBI:15378"/>
        <dbReference type="ChEBI" id="CHEBI:17154"/>
        <dbReference type="ChEBI" id="CHEBI:33019"/>
        <dbReference type="ChEBI" id="CHEBI:58017"/>
        <dbReference type="EC" id="2.4.2.12"/>
    </reaction>
    <physiologicalReaction direction="right-to-left" evidence="8">
        <dbReference type="Rhea" id="RHEA:16151"/>
    </physiologicalReaction>
</comment>
<organism evidence="12 13">
    <name type="scientific">Brevibacterium metallidurans</name>
    <dbReference type="NCBI Taxonomy" id="1482676"/>
    <lineage>
        <taxon>Bacteria</taxon>
        <taxon>Bacillati</taxon>
        <taxon>Actinomycetota</taxon>
        <taxon>Actinomycetes</taxon>
        <taxon>Micrococcales</taxon>
        <taxon>Brevibacteriaceae</taxon>
        <taxon>Brevibacterium</taxon>
    </lineage>
</organism>
<dbReference type="PIRSF" id="PIRSF005943">
    <property type="entry name" value="NMPRT"/>
    <property type="match status" value="1"/>
</dbReference>
<evidence type="ECO:0000259" key="11">
    <source>
        <dbReference type="Pfam" id="PF18127"/>
    </source>
</evidence>
<evidence type="ECO:0000256" key="8">
    <source>
        <dbReference type="ARBA" id="ARBA00047835"/>
    </source>
</evidence>
<sequence>MTALDAIRPLLLTDGYKTGHRRQYPTGTTRVLSNFTNRGSRLPGVDHVIHFGLQAAVGELLIDAFAPFFSAGEDEVADAYQQAMDAYLGPGAVDVDHIRELHRLGHLPLRIRALPEGSRVPLQVPVFTIENTDDRFAWLTNYVESALSAAYWHPSTTATIADRFRTVLEAAALRTTGSTAGVEFQGHDFSFRGQTSIASAEASGAGHLTAFRGTDSLPALWWIEKHYPGSTEPIAASVPATEHSVMMAGGRDHEDETYARLLRDYPAGILSVVSDTWDLWRVITETLPRLKDEIMARDGRLVIRPDSGNPADILCGTGEVGGTNEPSAAEDAADDTAGDPAEKGVIELLWEIFGGTLTPQGFKVLDPHIGAIYGDSITLERMTDIIARLEAKGFASTNVVFGIGSFTYQYQTRDTFASAIKATWAQIDGEGRDLIKDPVTDNGTKKSATGRLAVTRDESGEFVLIERAAPEEEAGSALAPIFVDGRLTVVDSFDAVRQRIAAGRP</sequence>
<dbReference type="Gene3D" id="3.20.20.70">
    <property type="entry name" value="Aldolase class I"/>
    <property type="match status" value="1"/>
</dbReference>
<evidence type="ECO:0000313" key="12">
    <source>
        <dbReference type="EMBL" id="GAA0036972.1"/>
    </source>
</evidence>
<dbReference type="PANTHER" id="PTHR43816:SF1">
    <property type="entry name" value="NICOTINAMIDE PHOSPHORIBOSYLTRANSFERASE"/>
    <property type="match status" value="1"/>
</dbReference>
<dbReference type="EC" id="2.4.2.12" evidence="6"/>
<comment type="similarity">
    <text evidence="1">Belongs to the NAPRTase family.</text>
</comment>
<dbReference type="SUPFAM" id="SSF51690">
    <property type="entry name" value="Nicotinate/Quinolinate PRTase C-terminal domain-like"/>
    <property type="match status" value="1"/>
</dbReference>
<evidence type="ECO:0000313" key="13">
    <source>
        <dbReference type="Proteomes" id="UP001498238"/>
    </source>
</evidence>
<keyword evidence="3 12" id="KW-0328">Glycosyltransferase</keyword>
<keyword evidence="4" id="KW-0808">Transferase</keyword>
<evidence type="ECO:0000256" key="2">
    <source>
        <dbReference type="ARBA" id="ARBA00022642"/>
    </source>
</evidence>
<accession>A0ABN0SRB7</accession>
<feature type="region of interest" description="Disordered" evidence="9">
    <location>
        <begin position="318"/>
        <end position="338"/>
    </location>
</feature>
<name>A0ABN0SRB7_9MICO</name>
<reference evidence="12 13" key="1">
    <citation type="submission" date="2024-01" db="EMBL/GenBank/DDBJ databases">
        <title>Characterization of antibiotic resistant novel bacterial strains and their environmental applications.</title>
        <authorList>
            <person name="Manzoor S."/>
            <person name="Abbas S."/>
            <person name="Arshad M."/>
            <person name="Ahmed I."/>
        </authorList>
    </citation>
    <scope>NUCLEOTIDE SEQUENCE [LARGE SCALE GENOMIC DNA]</scope>
    <source>
        <strain evidence="12 13">NCCP-602</strain>
    </source>
</reference>
<evidence type="ECO:0000256" key="3">
    <source>
        <dbReference type="ARBA" id="ARBA00022676"/>
    </source>
</evidence>
<feature type="domain" description="Nicotinamide phosphoribosyltransferase N-terminal" evidence="11">
    <location>
        <begin position="10"/>
        <end position="60"/>
    </location>
</feature>
<dbReference type="RefSeq" id="WP_339393629.1">
    <property type="nucleotide sequence ID" value="NZ_BAAAAF010000014.1"/>
</dbReference>
<comment type="pathway">
    <text evidence="5">Cofactor biosynthesis; NAD(+) biosynthesis; nicotinamide D-ribonucleotide from 5-phospho-alpha-D-ribose 1-diphosphate and nicotinamide: step 1/1.</text>
</comment>
<evidence type="ECO:0000256" key="9">
    <source>
        <dbReference type="SAM" id="MobiDB-lite"/>
    </source>
</evidence>
<dbReference type="Pfam" id="PF04095">
    <property type="entry name" value="NAPRTase"/>
    <property type="match status" value="1"/>
</dbReference>
<evidence type="ECO:0000256" key="5">
    <source>
        <dbReference type="ARBA" id="ARBA00035007"/>
    </source>
</evidence>
<dbReference type="InterPro" id="IPR016471">
    <property type="entry name" value="Nicotinamide_PRibTrfase"/>
</dbReference>